<comment type="caution">
    <text evidence="2">The sequence shown here is derived from an EMBL/GenBank/DDBJ whole genome shotgun (WGS) entry which is preliminary data.</text>
</comment>
<feature type="domain" description="NAD(P)-binding" evidence="1">
    <location>
        <begin position="30"/>
        <end position="218"/>
    </location>
</feature>
<dbReference type="GO" id="GO:0004074">
    <property type="term" value="F:biliverdin reductase [NAD(P)H] activity"/>
    <property type="evidence" value="ECO:0007669"/>
    <property type="project" value="TreeGrafter"/>
</dbReference>
<sequence length="230" mass="24262">MLSAVPTTAVGQRQGDQTTEDGLMKILIFGATGATGQLLVTQAMERGHEVTAFVRDSSKLTQKDIQQVVGEITDPDAVRGAMVGQDAVVSALGPRSPLKRDPALVEGIRTIVAAMQDKDVQRLVYVSTMGVGDSARQLGWLGRVIAVPLFLRNAVADHGEKEDIITGTGLHWTVVRPAQLTDGPIASFRSGEDVSATSSSTGVSRASVASFVLDTLDDTAYIGTKPNIMS</sequence>
<dbReference type="AlphaFoldDB" id="A0A3M0GJJ5"/>
<name>A0A3M0GJJ5_9ACTN</name>
<dbReference type="InterPro" id="IPR051606">
    <property type="entry name" value="Polyketide_Oxido-like"/>
</dbReference>
<dbReference type="CDD" id="cd05244">
    <property type="entry name" value="BVR-B_like_SDR_a"/>
    <property type="match status" value="1"/>
</dbReference>
<dbReference type="Gene3D" id="3.40.50.720">
    <property type="entry name" value="NAD(P)-binding Rossmann-like Domain"/>
    <property type="match status" value="1"/>
</dbReference>
<accession>A0A3M0GJJ5</accession>
<dbReference type="GO" id="GO:0042602">
    <property type="term" value="F:riboflavin reductase (NADPH) activity"/>
    <property type="evidence" value="ECO:0007669"/>
    <property type="project" value="TreeGrafter"/>
</dbReference>
<evidence type="ECO:0000313" key="3">
    <source>
        <dbReference type="Proteomes" id="UP000275256"/>
    </source>
</evidence>
<evidence type="ECO:0000313" key="2">
    <source>
        <dbReference type="EMBL" id="RMB61299.1"/>
    </source>
</evidence>
<dbReference type="InterPro" id="IPR016040">
    <property type="entry name" value="NAD(P)-bd_dom"/>
</dbReference>
<dbReference type="Proteomes" id="UP000275256">
    <property type="component" value="Unassembled WGS sequence"/>
</dbReference>
<organism evidence="2 3">
    <name type="scientific">Tessaracoccus antarcticus</name>
    <dbReference type="NCBI Taxonomy" id="2479848"/>
    <lineage>
        <taxon>Bacteria</taxon>
        <taxon>Bacillati</taxon>
        <taxon>Actinomycetota</taxon>
        <taxon>Actinomycetes</taxon>
        <taxon>Propionibacteriales</taxon>
        <taxon>Propionibacteriaceae</taxon>
        <taxon>Tessaracoccus</taxon>
    </lineage>
</organism>
<keyword evidence="3" id="KW-1185">Reference proteome</keyword>
<dbReference type="Pfam" id="PF13460">
    <property type="entry name" value="NAD_binding_10"/>
    <property type="match status" value="1"/>
</dbReference>
<dbReference type="PANTHER" id="PTHR43355">
    <property type="entry name" value="FLAVIN REDUCTASE (NADPH)"/>
    <property type="match status" value="1"/>
</dbReference>
<dbReference type="InterPro" id="IPR036291">
    <property type="entry name" value="NAD(P)-bd_dom_sf"/>
</dbReference>
<dbReference type="EMBL" id="REFW01000001">
    <property type="protein sequence ID" value="RMB61299.1"/>
    <property type="molecule type" value="Genomic_DNA"/>
</dbReference>
<reference evidence="2 3" key="1">
    <citation type="submission" date="2018-10" db="EMBL/GenBank/DDBJ databases">
        <title>Tessaracoccus antarcticuss sp. nov., isolated from sediment.</title>
        <authorList>
            <person name="Zhou L.Y."/>
            <person name="Du Z.J."/>
        </authorList>
    </citation>
    <scope>NUCLEOTIDE SEQUENCE [LARGE SCALE GENOMIC DNA]</scope>
    <source>
        <strain evidence="2 3">JDX10</strain>
    </source>
</reference>
<evidence type="ECO:0000259" key="1">
    <source>
        <dbReference type="Pfam" id="PF13460"/>
    </source>
</evidence>
<gene>
    <name evidence="2" type="ORF">EAX62_01115</name>
</gene>
<dbReference type="SUPFAM" id="SSF51735">
    <property type="entry name" value="NAD(P)-binding Rossmann-fold domains"/>
    <property type="match status" value="1"/>
</dbReference>
<dbReference type="PANTHER" id="PTHR43355:SF2">
    <property type="entry name" value="FLAVIN REDUCTASE (NADPH)"/>
    <property type="match status" value="1"/>
</dbReference>
<proteinExistence type="predicted"/>
<protein>
    <submittedName>
        <fullName evidence="2">SDR family oxidoreductase</fullName>
    </submittedName>
</protein>